<evidence type="ECO:0000259" key="7">
    <source>
        <dbReference type="PROSITE" id="PS50090"/>
    </source>
</evidence>
<feature type="region of interest" description="Disordered" evidence="6">
    <location>
        <begin position="546"/>
        <end position="586"/>
    </location>
</feature>
<dbReference type="EMBL" id="JARPOI010000005">
    <property type="protein sequence ID" value="KAJ9181118.1"/>
    <property type="molecule type" value="Genomic_DNA"/>
</dbReference>
<feature type="domain" description="Myb-like" evidence="7">
    <location>
        <begin position="744"/>
        <end position="804"/>
    </location>
</feature>
<dbReference type="EMBL" id="JARPOI010000005">
    <property type="protein sequence ID" value="KAJ9181119.1"/>
    <property type="molecule type" value="Genomic_DNA"/>
</dbReference>
<keyword evidence="5" id="KW-0539">Nucleus</keyword>
<dbReference type="InterPro" id="IPR009057">
    <property type="entry name" value="Homeodomain-like_sf"/>
</dbReference>
<dbReference type="InterPro" id="IPR011011">
    <property type="entry name" value="Znf_FYVE_PHD"/>
</dbReference>
<evidence type="ECO:0000259" key="8">
    <source>
        <dbReference type="PROSITE" id="PS51294"/>
    </source>
</evidence>
<dbReference type="PROSITE" id="PS01359">
    <property type="entry name" value="ZF_PHD_1"/>
    <property type="match status" value="1"/>
</dbReference>
<feature type="region of interest" description="Disordered" evidence="6">
    <location>
        <begin position="222"/>
        <end position="242"/>
    </location>
</feature>
<dbReference type="EMBL" id="JARPOI010000005">
    <property type="protein sequence ID" value="KAJ9181117.1"/>
    <property type="molecule type" value="Genomic_DNA"/>
</dbReference>
<dbReference type="PROSITE" id="PS50090">
    <property type="entry name" value="MYB_LIKE"/>
    <property type="match status" value="1"/>
</dbReference>
<dbReference type="Gene3D" id="3.30.40.10">
    <property type="entry name" value="Zinc/RING finger domain, C3HC4 (zinc finger)"/>
    <property type="match status" value="1"/>
</dbReference>
<dbReference type="PANTHER" id="PTHR47863">
    <property type="entry name" value="RING/FYVE/PHD ZINC FINGER SUPERFAMILY PROTEIN"/>
    <property type="match status" value="1"/>
</dbReference>
<keyword evidence="2" id="KW-0479">Metal-binding</keyword>
<accession>A0ABQ9MQF5</accession>
<evidence type="ECO:0000256" key="4">
    <source>
        <dbReference type="ARBA" id="ARBA00022833"/>
    </source>
</evidence>
<protein>
    <recommendedName>
        <fullName evidence="11">Myb-like domain-containing protein</fullName>
    </recommendedName>
</protein>
<dbReference type="SMART" id="SM00249">
    <property type="entry name" value="PHD"/>
    <property type="match status" value="1"/>
</dbReference>
<dbReference type="InterPro" id="IPR001965">
    <property type="entry name" value="Znf_PHD"/>
</dbReference>
<dbReference type="SUPFAM" id="SSF46689">
    <property type="entry name" value="Homeodomain-like"/>
    <property type="match status" value="1"/>
</dbReference>
<dbReference type="Pfam" id="PF00249">
    <property type="entry name" value="Myb_DNA-binding"/>
    <property type="match status" value="1"/>
</dbReference>
<comment type="caution">
    <text evidence="9">The sequence shown here is derived from an EMBL/GenBank/DDBJ whole genome shotgun (WGS) entry which is preliminary data.</text>
</comment>
<dbReference type="PROSITE" id="PS51294">
    <property type="entry name" value="HTH_MYB"/>
    <property type="match status" value="1"/>
</dbReference>
<evidence type="ECO:0000256" key="3">
    <source>
        <dbReference type="ARBA" id="ARBA00022771"/>
    </source>
</evidence>
<name>A0ABQ9MQF5_HEVBR</name>
<evidence type="ECO:0000256" key="6">
    <source>
        <dbReference type="SAM" id="MobiDB-lite"/>
    </source>
</evidence>
<dbReference type="Proteomes" id="UP001174677">
    <property type="component" value="Chromosome 5"/>
</dbReference>
<feature type="region of interest" description="Disordered" evidence="6">
    <location>
        <begin position="620"/>
        <end position="639"/>
    </location>
</feature>
<dbReference type="InterPro" id="IPR001005">
    <property type="entry name" value="SANT/Myb"/>
</dbReference>
<dbReference type="Gene3D" id="1.10.10.60">
    <property type="entry name" value="Homeodomain-like"/>
    <property type="match status" value="1"/>
</dbReference>
<feature type="domain" description="HTH myb-type" evidence="8">
    <location>
        <begin position="746"/>
        <end position="805"/>
    </location>
</feature>
<feature type="compositionally biased region" description="Basic and acidic residues" evidence="6">
    <location>
        <begin position="546"/>
        <end position="558"/>
    </location>
</feature>
<dbReference type="PANTHER" id="PTHR47863:SF4">
    <property type="entry name" value="RING_FYVE_PHD ZINC FINGER SUPERFAMILY PROTEIN"/>
    <property type="match status" value="1"/>
</dbReference>
<evidence type="ECO:0000313" key="10">
    <source>
        <dbReference type="Proteomes" id="UP001174677"/>
    </source>
</evidence>
<dbReference type="SUPFAM" id="SSF57903">
    <property type="entry name" value="FYVE/PHD zinc finger"/>
    <property type="match status" value="1"/>
</dbReference>
<organism evidence="9 10">
    <name type="scientific">Hevea brasiliensis</name>
    <name type="common">Para rubber tree</name>
    <name type="synonym">Siphonia brasiliensis</name>
    <dbReference type="NCBI Taxonomy" id="3981"/>
    <lineage>
        <taxon>Eukaryota</taxon>
        <taxon>Viridiplantae</taxon>
        <taxon>Streptophyta</taxon>
        <taxon>Embryophyta</taxon>
        <taxon>Tracheophyta</taxon>
        <taxon>Spermatophyta</taxon>
        <taxon>Magnoliopsida</taxon>
        <taxon>eudicotyledons</taxon>
        <taxon>Gunneridae</taxon>
        <taxon>Pentapetalae</taxon>
        <taxon>rosids</taxon>
        <taxon>fabids</taxon>
        <taxon>Malpighiales</taxon>
        <taxon>Euphorbiaceae</taxon>
        <taxon>Crotonoideae</taxon>
        <taxon>Micrandreae</taxon>
        <taxon>Hevea</taxon>
    </lineage>
</organism>
<sequence length="805" mass="89852">MGDPSSSDSSLAWLWVIEYLASFQQLDPSILHDLIDVAPILPEDLGKSMREMVALRCLEQLFGTSNEIVNDVPSVTEPKHTFDFSQTCEDVLESILKETSVSDLRTSGPDLLKWDIHPFITHKRASMPKCALEQLKDAILEGTRPYAASLTELSGLVHKNDENDSVTVDSGHHNAVAGRVDSDDTNAQIMAPEGSAISLPLENRNEMVGCDSHHRNLLPLKRNESDLDNENPAGECQEDQGDVGNDDLHLNVKRFKSDALCIYISTEQIFIPLNGKELVEDSSERMVGVTEKESCHMERESLGALGEFRSLENGHDKFVATEGLGRSLDADVSAEFQHNQCENADNANKMPSDTSGDGPCRFILVDEVNEAEPRALNDMSVRTRHKVSIDDTKANSYCGNQLKSPSVISLTGLHRDTTVEKVGMEHFYEEDPSCDGDEYHQEKFDVAMEKSHFLSSLCTLNHVSPTDWTERNLCIKCSKDGQLLVCNAVGCPLVVHSGCLGSLPSFDVEGKFYCPFCAYSHAISEYMEVKKKASLARKELSAFIHKQTESSHSKEHSKSNQYGDEDDMSGNLGRREPDQTNNDGYPLKVNGQFKKGSVDEQQVEPIVSCLDVNLMGREEKPDATHGTINISPGEKKREEMAPECLSVQALDRQDQICDDPKGNGDNPISENNEFFSSNEKQAEGGIEKEVLEQQSSDSLEKPVCAIKIDEGDISDEGNKENMISNYSIRSRRRERQYVYPAIPQLRRKKVPWTVKEEEMLKEGVQKFSNIGERAIWKKILEYGGSVFLSGRTTVDLKDKWRNICK</sequence>
<keyword evidence="3" id="KW-0863">Zinc-finger</keyword>
<dbReference type="CDD" id="cd11660">
    <property type="entry name" value="SANT_TRF"/>
    <property type="match status" value="1"/>
</dbReference>
<dbReference type="InterPro" id="IPR013083">
    <property type="entry name" value="Znf_RING/FYVE/PHD"/>
</dbReference>
<reference evidence="9" key="1">
    <citation type="journal article" date="2023" name="Plant Biotechnol. J.">
        <title>Chromosome-level wild Hevea brasiliensis genome provides new tools for genomic-assisted breeding and valuable loci to elevate rubber yield.</title>
        <authorList>
            <person name="Cheng H."/>
            <person name="Song X."/>
            <person name="Hu Y."/>
            <person name="Wu T."/>
            <person name="Yang Q."/>
            <person name="An Z."/>
            <person name="Feng S."/>
            <person name="Deng Z."/>
            <person name="Wu W."/>
            <person name="Zeng X."/>
            <person name="Tu M."/>
            <person name="Wang X."/>
            <person name="Huang H."/>
        </authorList>
    </citation>
    <scope>NUCLEOTIDE SEQUENCE</scope>
    <source>
        <strain evidence="9">MT/VB/25A 57/8</strain>
    </source>
</reference>
<dbReference type="InterPro" id="IPR019786">
    <property type="entry name" value="Zinc_finger_PHD-type_CS"/>
</dbReference>
<evidence type="ECO:0000256" key="1">
    <source>
        <dbReference type="ARBA" id="ARBA00004123"/>
    </source>
</evidence>
<evidence type="ECO:0000256" key="2">
    <source>
        <dbReference type="ARBA" id="ARBA00022723"/>
    </source>
</evidence>
<evidence type="ECO:0000256" key="5">
    <source>
        <dbReference type="ARBA" id="ARBA00023242"/>
    </source>
</evidence>
<comment type="subcellular location">
    <subcellularLocation>
        <location evidence="1">Nucleus</location>
    </subcellularLocation>
</comment>
<evidence type="ECO:0008006" key="11">
    <source>
        <dbReference type="Google" id="ProtNLM"/>
    </source>
</evidence>
<proteinExistence type="predicted"/>
<evidence type="ECO:0000313" key="9">
    <source>
        <dbReference type="EMBL" id="KAJ9181118.1"/>
    </source>
</evidence>
<keyword evidence="4" id="KW-0862">Zinc</keyword>
<keyword evidence="10" id="KW-1185">Reference proteome</keyword>
<dbReference type="InterPro" id="IPR017930">
    <property type="entry name" value="Myb_dom"/>
</dbReference>
<gene>
    <name evidence="9" type="ORF">P3X46_009283</name>
</gene>